<feature type="region of interest" description="Disordered" evidence="6">
    <location>
        <begin position="366"/>
        <end position="388"/>
    </location>
</feature>
<feature type="transmembrane region" description="Helical" evidence="7">
    <location>
        <begin position="53"/>
        <end position="79"/>
    </location>
</feature>
<feature type="transmembrane region" description="Helical" evidence="7">
    <location>
        <begin position="215"/>
        <end position="233"/>
    </location>
</feature>
<keyword evidence="2 7" id="KW-0812">Transmembrane</keyword>
<evidence type="ECO:0000313" key="10">
    <source>
        <dbReference type="Proteomes" id="UP001480595"/>
    </source>
</evidence>
<sequence length="388" mass="41947">MSSRKPIDPARAAESNLGWIMGVTAAFHGLALIFVGFRIYIRLAIVRSFGKDDAMILMSALCALLGGMVTYIIAAFHGLGRHADTVPKEDYKEYMKMKFIQAVVSTIGSLACLKISIGFTLLRLSHSRRYSQIIWGMIGFVCVYATVSWIEWLVNCDPIAGFWDKSLPGVRCLPVATHKGFALMNTACNILTDVVFATLPVSIIWRLQMARRARVYLVSILSLGYAAVLLGVAKVVCQNVFRGDPDQSFTNWIQFFGFLQVNVGIMAACAPSHKPLVGGALRLNSTMRSGARYGRSGSGGLGSKYGPGAQPSDRRASRGMVISGAAGGPTRKGWLKSKNETDEFEMTTDMFGALHEQKGYHGVRATAVSPSGSEDDDWAAKPAGASIG</sequence>
<dbReference type="InterPro" id="IPR052337">
    <property type="entry name" value="SAT4-like"/>
</dbReference>
<protein>
    <recommendedName>
        <fullName evidence="8">Rhodopsin domain-containing protein</fullName>
    </recommendedName>
</protein>
<evidence type="ECO:0000256" key="2">
    <source>
        <dbReference type="ARBA" id="ARBA00022692"/>
    </source>
</evidence>
<reference evidence="9 10" key="1">
    <citation type="submission" date="2023-01" db="EMBL/GenBank/DDBJ databases">
        <title>Analysis of 21 Apiospora genomes using comparative genomics revels a genus with tremendous synthesis potential of carbohydrate active enzymes and secondary metabolites.</title>
        <authorList>
            <person name="Sorensen T."/>
        </authorList>
    </citation>
    <scope>NUCLEOTIDE SEQUENCE [LARGE SCALE GENOMIC DNA]</scope>
    <source>
        <strain evidence="9 10">CBS 135458</strain>
    </source>
</reference>
<keyword evidence="3 7" id="KW-1133">Transmembrane helix</keyword>
<dbReference type="Proteomes" id="UP001480595">
    <property type="component" value="Unassembled WGS sequence"/>
</dbReference>
<dbReference type="PANTHER" id="PTHR33048:SF167">
    <property type="entry name" value="INTEGRAL MEMBRANE PROTEIN"/>
    <property type="match status" value="1"/>
</dbReference>
<gene>
    <name evidence="9" type="ORF">PG994_009774</name>
</gene>
<dbReference type="PANTHER" id="PTHR33048">
    <property type="entry name" value="PTH11-LIKE INTEGRAL MEMBRANE PROTEIN (AFU_ORTHOLOGUE AFUA_5G11245)"/>
    <property type="match status" value="1"/>
</dbReference>
<evidence type="ECO:0000259" key="8">
    <source>
        <dbReference type="Pfam" id="PF20684"/>
    </source>
</evidence>
<comment type="subcellular location">
    <subcellularLocation>
        <location evidence="1">Membrane</location>
        <topology evidence="1">Multi-pass membrane protein</topology>
    </subcellularLocation>
</comment>
<feature type="transmembrane region" description="Helical" evidence="7">
    <location>
        <begin position="134"/>
        <end position="154"/>
    </location>
</feature>
<name>A0ABR1U765_9PEZI</name>
<evidence type="ECO:0000256" key="1">
    <source>
        <dbReference type="ARBA" id="ARBA00004141"/>
    </source>
</evidence>
<keyword evidence="10" id="KW-1185">Reference proteome</keyword>
<comment type="similarity">
    <text evidence="5">Belongs to the SAT4 family.</text>
</comment>
<feature type="domain" description="Rhodopsin" evidence="8">
    <location>
        <begin position="37"/>
        <end position="277"/>
    </location>
</feature>
<dbReference type="InterPro" id="IPR049326">
    <property type="entry name" value="Rhodopsin_dom_fungi"/>
</dbReference>
<dbReference type="GeneID" id="92094246"/>
<accession>A0ABR1U765</accession>
<evidence type="ECO:0000256" key="4">
    <source>
        <dbReference type="ARBA" id="ARBA00023136"/>
    </source>
</evidence>
<feature type="region of interest" description="Disordered" evidence="6">
    <location>
        <begin position="294"/>
        <end position="317"/>
    </location>
</feature>
<dbReference type="RefSeq" id="XP_066713353.1">
    <property type="nucleotide sequence ID" value="XM_066861183.1"/>
</dbReference>
<organism evidence="9 10">
    <name type="scientific">Apiospora phragmitis</name>
    <dbReference type="NCBI Taxonomy" id="2905665"/>
    <lineage>
        <taxon>Eukaryota</taxon>
        <taxon>Fungi</taxon>
        <taxon>Dikarya</taxon>
        <taxon>Ascomycota</taxon>
        <taxon>Pezizomycotina</taxon>
        <taxon>Sordariomycetes</taxon>
        <taxon>Xylariomycetidae</taxon>
        <taxon>Amphisphaeriales</taxon>
        <taxon>Apiosporaceae</taxon>
        <taxon>Apiospora</taxon>
    </lineage>
</organism>
<evidence type="ECO:0000256" key="6">
    <source>
        <dbReference type="SAM" id="MobiDB-lite"/>
    </source>
</evidence>
<evidence type="ECO:0000256" key="7">
    <source>
        <dbReference type="SAM" id="Phobius"/>
    </source>
</evidence>
<comment type="caution">
    <text evidence="9">The sequence shown here is derived from an EMBL/GenBank/DDBJ whole genome shotgun (WGS) entry which is preliminary data.</text>
</comment>
<feature type="transmembrane region" description="Helical" evidence="7">
    <location>
        <begin position="20"/>
        <end position="41"/>
    </location>
</feature>
<evidence type="ECO:0000313" key="9">
    <source>
        <dbReference type="EMBL" id="KAK8054707.1"/>
    </source>
</evidence>
<evidence type="ECO:0000256" key="3">
    <source>
        <dbReference type="ARBA" id="ARBA00022989"/>
    </source>
</evidence>
<feature type="compositionally biased region" description="Gly residues" evidence="6">
    <location>
        <begin position="296"/>
        <end position="305"/>
    </location>
</feature>
<dbReference type="EMBL" id="JAQQWL010000010">
    <property type="protein sequence ID" value="KAK8054707.1"/>
    <property type="molecule type" value="Genomic_DNA"/>
</dbReference>
<feature type="transmembrane region" description="Helical" evidence="7">
    <location>
        <begin position="99"/>
        <end position="122"/>
    </location>
</feature>
<proteinExistence type="inferred from homology"/>
<evidence type="ECO:0000256" key="5">
    <source>
        <dbReference type="ARBA" id="ARBA00038359"/>
    </source>
</evidence>
<keyword evidence="4 7" id="KW-0472">Membrane</keyword>
<dbReference type="Pfam" id="PF20684">
    <property type="entry name" value="Fung_rhodopsin"/>
    <property type="match status" value="1"/>
</dbReference>
<feature type="transmembrane region" description="Helical" evidence="7">
    <location>
        <begin position="181"/>
        <end position="203"/>
    </location>
</feature>